<feature type="region of interest" description="Disordered" evidence="1">
    <location>
        <begin position="1"/>
        <end position="47"/>
    </location>
</feature>
<reference evidence="3" key="1">
    <citation type="journal article" date="2019" name="Int. J. Syst. Evol. Microbiol.">
        <title>The Global Catalogue of Microorganisms (GCM) 10K type strain sequencing project: providing services to taxonomists for standard genome sequencing and annotation.</title>
        <authorList>
            <consortium name="The Broad Institute Genomics Platform"/>
            <consortium name="The Broad Institute Genome Sequencing Center for Infectious Disease"/>
            <person name="Wu L."/>
            <person name="Ma J."/>
        </authorList>
    </citation>
    <scope>NUCLEOTIDE SEQUENCE [LARGE SCALE GENOMIC DNA]</scope>
    <source>
        <strain evidence="3">JCM 17388</strain>
    </source>
</reference>
<dbReference type="EMBL" id="BAABAQ010000023">
    <property type="protein sequence ID" value="GAA4210495.1"/>
    <property type="molecule type" value="Genomic_DNA"/>
</dbReference>
<organism evidence="2 3">
    <name type="scientific">Streptosporangium oxazolinicum</name>
    <dbReference type="NCBI Taxonomy" id="909287"/>
    <lineage>
        <taxon>Bacteria</taxon>
        <taxon>Bacillati</taxon>
        <taxon>Actinomycetota</taxon>
        <taxon>Actinomycetes</taxon>
        <taxon>Streptosporangiales</taxon>
        <taxon>Streptosporangiaceae</taxon>
        <taxon>Streptosporangium</taxon>
    </lineage>
</organism>
<evidence type="ECO:0000313" key="2">
    <source>
        <dbReference type="EMBL" id="GAA4210495.1"/>
    </source>
</evidence>
<keyword evidence="3" id="KW-1185">Reference proteome</keyword>
<feature type="compositionally biased region" description="Basic and acidic residues" evidence="1">
    <location>
        <begin position="1"/>
        <end position="21"/>
    </location>
</feature>
<evidence type="ECO:0000313" key="3">
    <source>
        <dbReference type="Proteomes" id="UP001501251"/>
    </source>
</evidence>
<protein>
    <submittedName>
        <fullName evidence="2">Uncharacterized protein</fullName>
    </submittedName>
</protein>
<accession>A0ABP8BMP2</accession>
<name>A0ABP8BMP2_9ACTN</name>
<sequence>MDDKARWGDKAGWGREARGGDARTPVPLPGDLDGRHGQDAGRRPRAPWKRTIELEHRLVLLAAVVLLASGHAPRASLSQDALDRSLAQGVDPDLIYLVDLPGFELADLSAGVVGDDGFGATYWSQDGRVELRAHHSTSDGALLASTRLMGAEPWTAPVRCEHDEVGSYRSAGGRHEYAVLRAGHLIWLNCPVGLVDRAVLKAAMAGVRQVTWKGSRTPPPRHPPVRRGDLPTTGDGAPVEYRGVGG</sequence>
<comment type="caution">
    <text evidence="2">The sequence shown here is derived from an EMBL/GenBank/DDBJ whole genome shotgun (WGS) entry which is preliminary data.</text>
</comment>
<gene>
    <name evidence="2" type="ORF">GCM10022252_78400</name>
</gene>
<dbReference type="Proteomes" id="UP001501251">
    <property type="component" value="Unassembled WGS sequence"/>
</dbReference>
<dbReference type="RefSeq" id="WP_344923421.1">
    <property type="nucleotide sequence ID" value="NZ_BAABAQ010000023.1"/>
</dbReference>
<evidence type="ECO:0000256" key="1">
    <source>
        <dbReference type="SAM" id="MobiDB-lite"/>
    </source>
</evidence>
<proteinExistence type="predicted"/>
<feature type="region of interest" description="Disordered" evidence="1">
    <location>
        <begin position="212"/>
        <end position="246"/>
    </location>
</feature>
<feature type="compositionally biased region" description="Basic and acidic residues" evidence="1">
    <location>
        <begin position="32"/>
        <end position="42"/>
    </location>
</feature>